<dbReference type="InterPro" id="IPR020904">
    <property type="entry name" value="Sc_DH/Rdtase_CS"/>
</dbReference>
<dbReference type="Pfam" id="PF00106">
    <property type="entry name" value="adh_short"/>
    <property type="match status" value="1"/>
</dbReference>
<dbReference type="PANTHER" id="PTHR43180:SF80">
    <property type="entry name" value="NAD(P)-BINDING PROTEIN"/>
    <property type="match status" value="1"/>
</dbReference>
<dbReference type="RefSeq" id="XP_024688687.1">
    <property type="nucleotide sequence ID" value="XM_024836221.1"/>
</dbReference>
<dbReference type="InterPro" id="IPR002347">
    <property type="entry name" value="SDR_fam"/>
</dbReference>
<sequence>MTSLNIDVNDIPDLTGKRVILTGGSSGIGLAAATIFAQKGATVLDLDINPPPADTHSNIEYYPCDVSKWSDLKHAFHHAGDIDIAVSNAGVSEEADYFADTFDDNNELLEPSYGVLDVNLRAALNFTKLALSHFRRRKCPGSIVITSSATAYAPEQSLPVYGASKFALIGLIRALRSAIRTEDITINSVAPAATITALLPSNLAAPIMEAGLPVSTAEFVGLAVVYSAVARQKRLVEQYGKDSGDDHESRWNGRTILTLGDRYTELEEPIAALRRQWFGEANTRLTRLQQTATDFRSI</sequence>
<dbReference type="GeneID" id="36543745"/>
<evidence type="ECO:0000313" key="6">
    <source>
        <dbReference type="Proteomes" id="UP000234254"/>
    </source>
</evidence>
<dbReference type="Gene3D" id="3.40.50.720">
    <property type="entry name" value="NAD(P)-binding Rossmann-like Domain"/>
    <property type="match status" value="1"/>
</dbReference>
<dbReference type="OrthoDB" id="37659at2759"/>
<dbReference type="AlphaFoldDB" id="A0A2I1CR50"/>
<evidence type="ECO:0000256" key="2">
    <source>
        <dbReference type="ARBA" id="ARBA00022857"/>
    </source>
</evidence>
<organism evidence="5 6">
    <name type="scientific">Aspergillus campestris (strain IBT 28561)</name>
    <dbReference type="NCBI Taxonomy" id="1392248"/>
    <lineage>
        <taxon>Eukaryota</taxon>
        <taxon>Fungi</taxon>
        <taxon>Dikarya</taxon>
        <taxon>Ascomycota</taxon>
        <taxon>Pezizomycotina</taxon>
        <taxon>Eurotiomycetes</taxon>
        <taxon>Eurotiomycetidae</taxon>
        <taxon>Eurotiales</taxon>
        <taxon>Aspergillaceae</taxon>
        <taxon>Aspergillus</taxon>
        <taxon>Aspergillus subgen. Circumdati</taxon>
    </lineage>
</organism>
<protein>
    <submittedName>
        <fullName evidence="5">Short chain dehydrogenase reductase</fullName>
    </submittedName>
</protein>
<dbReference type="PRINTS" id="PR00081">
    <property type="entry name" value="GDHRDH"/>
</dbReference>
<reference evidence="5" key="1">
    <citation type="submission" date="2016-12" db="EMBL/GenBank/DDBJ databases">
        <title>The genomes of Aspergillus section Nigri reveals drivers in fungal speciation.</title>
        <authorList>
            <consortium name="DOE Joint Genome Institute"/>
            <person name="Vesth T.C."/>
            <person name="Nybo J."/>
            <person name="Theobald S."/>
            <person name="Brandl J."/>
            <person name="Frisvad J.C."/>
            <person name="Nielsen K.F."/>
            <person name="Lyhne E.K."/>
            <person name="Kogle M.E."/>
            <person name="Kuo A."/>
            <person name="Riley R."/>
            <person name="Clum A."/>
            <person name="Nolan M."/>
            <person name="Lipzen A."/>
            <person name="Salamov A."/>
            <person name="Henrissat B."/>
            <person name="Wiebenga A."/>
            <person name="De vries R.P."/>
            <person name="Grigoriev I.V."/>
            <person name="Mortensen U.H."/>
            <person name="Andersen M.R."/>
            <person name="Baker S.E."/>
        </authorList>
    </citation>
    <scope>NUCLEOTIDE SEQUENCE</scope>
    <source>
        <strain evidence="5">IBT 28561</strain>
    </source>
</reference>
<dbReference type="PANTHER" id="PTHR43180">
    <property type="entry name" value="3-OXOACYL-(ACYL-CARRIER-PROTEIN) REDUCTASE (AFU_ORTHOLOGUE AFUA_6G11210)"/>
    <property type="match status" value="1"/>
</dbReference>
<evidence type="ECO:0000256" key="1">
    <source>
        <dbReference type="ARBA" id="ARBA00006484"/>
    </source>
</evidence>
<keyword evidence="3" id="KW-0560">Oxidoreductase</keyword>
<gene>
    <name evidence="5" type="ORF">P168DRAFT_285606</name>
</gene>
<dbReference type="EMBL" id="MSFM01000016">
    <property type="protein sequence ID" value="PKY00093.1"/>
    <property type="molecule type" value="Genomic_DNA"/>
</dbReference>
<dbReference type="VEuPathDB" id="FungiDB:P168DRAFT_285606"/>
<dbReference type="GO" id="GO:0016491">
    <property type="term" value="F:oxidoreductase activity"/>
    <property type="evidence" value="ECO:0007669"/>
    <property type="project" value="UniProtKB-KW"/>
</dbReference>
<comment type="caution">
    <text evidence="5">The sequence shown here is derived from an EMBL/GenBank/DDBJ whole genome shotgun (WGS) entry which is preliminary data.</text>
</comment>
<evidence type="ECO:0000313" key="5">
    <source>
        <dbReference type="EMBL" id="PKY00093.1"/>
    </source>
</evidence>
<dbReference type="SUPFAM" id="SSF51735">
    <property type="entry name" value="NAD(P)-binding Rossmann-fold domains"/>
    <property type="match status" value="1"/>
</dbReference>
<dbReference type="PROSITE" id="PS00061">
    <property type="entry name" value="ADH_SHORT"/>
    <property type="match status" value="1"/>
</dbReference>
<evidence type="ECO:0000256" key="3">
    <source>
        <dbReference type="ARBA" id="ARBA00023002"/>
    </source>
</evidence>
<dbReference type="InterPro" id="IPR036291">
    <property type="entry name" value="NAD(P)-bd_dom_sf"/>
</dbReference>
<accession>A0A2I1CR50</accession>
<dbReference type="GO" id="GO:0044550">
    <property type="term" value="P:secondary metabolite biosynthetic process"/>
    <property type="evidence" value="ECO:0007669"/>
    <property type="project" value="UniProtKB-ARBA"/>
</dbReference>
<proteinExistence type="inferred from homology"/>
<keyword evidence="6" id="KW-1185">Reference proteome</keyword>
<dbReference type="Proteomes" id="UP000234254">
    <property type="component" value="Unassembled WGS sequence"/>
</dbReference>
<dbReference type="PRINTS" id="PR00080">
    <property type="entry name" value="SDRFAMILY"/>
</dbReference>
<name>A0A2I1CR50_ASPC2</name>
<keyword evidence="2" id="KW-0521">NADP</keyword>
<evidence type="ECO:0000256" key="4">
    <source>
        <dbReference type="RuleBase" id="RU000363"/>
    </source>
</evidence>
<comment type="similarity">
    <text evidence="1 4">Belongs to the short-chain dehydrogenases/reductases (SDR) family.</text>
</comment>